<dbReference type="AlphaFoldDB" id="A0A521ALY7"/>
<dbReference type="RefSeq" id="WP_111375948.1">
    <property type="nucleotide sequence ID" value="NZ_CP043612.1"/>
</dbReference>
<reference evidence="1 2" key="1">
    <citation type="submission" date="2017-05" db="EMBL/GenBank/DDBJ databases">
        <authorList>
            <person name="Varghese N."/>
            <person name="Submissions S."/>
        </authorList>
    </citation>
    <scope>NUCLEOTIDE SEQUENCE [LARGE SCALE GENOMIC DNA]</scope>
    <source>
        <strain evidence="1 2">DSM 29982</strain>
    </source>
</reference>
<gene>
    <name evidence="1" type="ORF">SAMN06265220_101272</name>
</gene>
<protein>
    <submittedName>
        <fullName evidence="1">Uncharacterized protein</fullName>
    </submittedName>
</protein>
<name>A0A521ALY7_9FLAO</name>
<dbReference type="Proteomes" id="UP000319267">
    <property type="component" value="Unassembled WGS sequence"/>
</dbReference>
<evidence type="ECO:0000313" key="2">
    <source>
        <dbReference type="Proteomes" id="UP000319267"/>
    </source>
</evidence>
<accession>A0A521ALY7</accession>
<dbReference type="OrthoDB" id="6981191at2"/>
<sequence>MNNPSLIQVEKAMLNNVWHFGNEILYKMCSENFDHKNNEHILTKVLFIGRIYAAAIERRKTKNNDINDNFYIDKVVPAFQNSDIDKYLNKLKNFKSLNNDNLKSVLETHFYLTKIINKITEQNKRSLVSKYLHFHLPELFFIYDTRAVEALRNYKTKVPSSLKHIIELENVDIEYAKFFCKCYELQKEIQEKFSLNFSIRHLDNLLIENANFKNSEKRKLL</sequence>
<keyword evidence="2" id="KW-1185">Reference proteome</keyword>
<organism evidence="1 2">
    <name type="scientific">Flavobacterium nitrogenifigens</name>
    <dbReference type="NCBI Taxonomy" id="1617283"/>
    <lineage>
        <taxon>Bacteria</taxon>
        <taxon>Pseudomonadati</taxon>
        <taxon>Bacteroidota</taxon>
        <taxon>Flavobacteriia</taxon>
        <taxon>Flavobacteriales</taxon>
        <taxon>Flavobacteriaceae</taxon>
        <taxon>Flavobacterium</taxon>
    </lineage>
</organism>
<proteinExistence type="predicted"/>
<dbReference type="EMBL" id="FXTQ01000001">
    <property type="protein sequence ID" value="SMO35819.1"/>
    <property type="molecule type" value="Genomic_DNA"/>
</dbReference>
<evidence type="ECO:0000313" key="1">
    <source>
        <dbReference type="EMBL" id="SMO35819.1"/>
    </source>
</evidence>